<comment type="caution">
    <text evidence="1">The sequence shown here is derived from an EMBL/GenBank/DDBJ whole genome shotgun (WGS) entry which is preliminary data.</text>
</comment>
<keyword evidence="2" id="KW-1185">Reference proteome</keyword>
<dbReference type="EMBL" id="CM042041">
    <property type="protein sequence ID" value="KAI3712386.1"/>
    <property type="molecule type" value="Genomic_DNA"/>
</dbReference>
<organism evidence="1 2">
    <name type="scientific">Smallanthus sonchifolius</name>
    <dbReference type="NCBI Taxonomy" id="185202"/>
    <lineage>
        <taxon>Eukaryota</taxon>
        <taxon>Viridiplantae</taxon>
        <taxon>Streptophyta</taxon>
        <taxon>Embryophyta</taxon>
        <taxon>Tracheophyta</taxon>
        <taxon>Spermatophyta</taxon>
        <taxon>Magnoliopsida</taxon>
        <taxon>eudicotyledons</taxon>
        <taxon>Gunneridae</taxon>
        <taxon>Pentapetalae</taxon>
        <taxon>asterids</taxon>
        <taxon>campanulids</taxon>
        <taxon>Asterales</taxon>
        <taxon>Asteraceae</taxon>
        <taxon>Asteroideae</taxon>
        <taxon>Heliantheae alliance</taxon>
        <taxon>Millerieae</taxon>
        <taxon>Smallanthus</taxon>
    </lineage>
</organism>
<dbReference type="Proteomes" id="UP001056120">
    <property type="component" value="Linkage Group LG24"/>
</dbReference>
<sequence length="153" mass="18044">METIGLRSTVFTFDEKEIVGDGGGGGERERVGGGGRRWWRWRQEVPEESCFSFFRKWSKGKQKEKVNNMVLFDKATYDKLLAEALKWRFRKWWLKKRELWLLMESLIINELLKPAEDERHYEAAVGVDVSLEAILLCGFDKERRSLSVNRINE</sequence>
<name>A0ACB9AR05_9ASTR</name>
<gene>
    <name evidence="1" type="ORF">L1987_70941</name>
</gene>
<evidence type="ECO:0000313" key="2">
    <source>
        <dbReference type="Proteomes" id="UP001056120"/>
    </source>
</evidence>
<evidence type="ECO:0000313" key="1">
    <source>
        <dbReference type="EMBL" id="KAI3712386.1"/>
    </source>
</evidence>
<reference evidence="1 2" key="2">
    <citation type="journal article" date="2022" name="Mol. Ecol. Resour.">
        <title>The genomes of chicory, endive, great burdock and yacon provide insights into Asteraceae paleo-polyploidization history and plant inulin production.</title>
        <authorList>
            <person name="Fan W."/>
            <person name="Wang S."/>
            <person name="Wang H."/>
            <person name="Wang A."/>
            <person name="Jiang F."/>
            <person name="Liu H."/>
            <person name="Zhao H."/>
            <person name="Xu D."/>
            <person name="Zhang Y."/>
        </authorList>
    </citation>
    <scope>NUCLEOTIDE SEQUENCE [LARGE SCALE GENOMIC DNA]</scope>
    <source>
        <strain evidence="2">cv. Yunnan</strain>
        <tissue evidence="1">Leaves</tissue>
    </source>
</reference>
<accession>A0ACB9AR05</accession>
<protein>
    <submittedName>
        <fullName evidence="1">Uncharacterized protein</fullName>
    </submittedName>
</protein>
<proteinExistence type="predicted"/>
<reference evidence="2" key="1">
    <citation type="journal article" date="2022" name="Mol. Ecol. Resour.">
        <title>The genomes of chicory, endive, great burdock and yacon provide insights into Asteraceae palaeo-polyploidization history and plant inulin production.</title>
        <authorList>
            <person name="Fan W."/>
            <person name="Wang S."/>
            <person name="Wang H."/>
            <person name="Wang A."/>
            <person name="Jiang F."/>
            <person name="Liu H."/>
            <person name="Zhao H."/>
            <person name="Xu D."/>
            <person name="Zhang Y."/>
        </authorList>
    </citation>
    <scope>NUCLEOTIDE SEQUENCE [LARGE SCALE GENOMIC DNA]</scope>
    <source>
        <strain evidence="2">cv. Yunnan</strain>
    </source>
</reference>